<protein>
    <recommendedName>
        <fullName evidence="3">Craniofacial development protein 2-like</fullName>
    </recommendedName>
</protein>
<proteinExistence type="predicted"/>
<keyword evidence="2" id="KW-1185">Reference proteome</keyword>
<dbReference type="InterPro" id="IPR036691">
    <property type="entry name" value="Endo/exonu/phosph_ase_sf"/>
</dbReference>
<accession>A0ABD6EEL9</accession>
<dbReference type="Gene3D" id="3.60.10.10">
    <property type="entry name" value="Endonuclease/exonuclease/phosphatase"/>
    <property type="match status" value="1"/>
</dbReference>
<dbReference type="AlphaFoldDB" id="A0ABD6EEL9"/>
<evidence type="ECO:0008006" key="3">
    <source>
        <dbReference type="Google" id="ProtNLM"/>
    </source>
</evidence>
<dbReference type="Proteomes" id="UP001608902">
    <property type="component" value="Unassembled WGS sequence"/>
</dbReference>
<gene>
    <name evidence="1" type="ORF">AB6A40_005102</name>
</gene>
<sequence length="122" mass="14344">MSCELTSSPIGVLYLQIGKKVTLKIVKAYAPTTASDDEVEELYESSRELRLRKPHTIVMGDINAEVGRREDGEYYFVRRYGPEKENDEERCWRRWQKRRSYSLQTHGLKRRTRQDGGDNNKC</sequence>
<organism evidence="1 2">
    <name type="scientific">Gnathostoma spinigerum</name>
    <dbReference type="NCBI Taxonomy" id="75299"/>
    <lineage>
        <taxon>Eukaryota</taxon>
        <taxon>Metazoa</taxon>
        <taxon>Ecdysozoa</taxon>
        <taxon>Nematoda</taxon>
        <taxon>Chromadorea</taxon>
        <taxon>Rhabditida</taxon>
        <taxon>Spirurina</taxon>
        <taxon>Gnathostomatomorpha</taxon>
        <taxon>Gnathostomatoidea</taxon>
        <taxon>Gnathostomatidae</taxon>
        <taxon>Gnathostoma</taxon>
    </lineage>
</organism>
<comment type="caution">
    <text evidence="1">The sequence shown here is derived from an EMBL/GenBank/DDBJ whole genome shotgun (WGS) entry which is preliminary data.</text>
</comment>
<evidence type="ECO:0000313" key="1">
    <source>
        <dbReference type="EMBL" id="MFH4978393.1"/>
    </source>
</evidence>
<evidence type="ECO:0000313" key="2">
    <source>
        <dbReference type="Proteomes" id="UP001608902"/>
    </source>
</evidence>
<dbReference type="EMBL" id="JBGFUD010003163">
    <property type="protein sequence ID" value="MFH4978393.1"/>
    <property type="molecule type" value="Genomic_DNA"/>
</dbReference>
<name>A0ABD6EEL9_9BILA</name>
<reference evidence="1 2" key="1">
    <citation type="submission" date="2024-08" db="EMBL/GenBank/DDBJ databases">
        <title>Gnathostoma spinigerum genome.</title>
        <authorList>
            <person name="Gonzalez-Bertolin B."/>
            <person name="Monzon S."/>
            <person name="Zaballos A."/>
            <person name="Jimenez P."/>
            <person name="Dekumyoy P."/>
            <person name="Varona S."/>
            <person name="Cuesta I."/>
            <person name="Sumanam S."/>
            <person name="Adisakwattana P."/>
            <person name="Gasser R.B."/>
            <person name="Hernandez-Gonzalez A."/>
            <person name="Young N.D."/>
            <person name="Perteguer M.J."/>
        </authorList>
    </citation>
    <scope>NUCLEOTIDE SEQUENCE [LARGE SCALE GENOMIC DNA]</scope>
    <source>
        <strain evidence="1">AL3</strain>
        <tissue evidence="1">Liver</tissue>
    </source>
</reference>